<reference evidence="3" key="1">
    <citation type="submission" date="2021-02" db="EMBL/GenBank/DDBJ databases">
        <authorList>
            <person name="Nowell W R."/>
        </authorList>
    </citation>
    <scope>NUCLEOTIDE SEQUENCE</scope>
    <source>
        <strain evidence="3">Ploen Becks lab</strain>
    </source>
</reference>
<feature type="coiled-coil region" evidence="1">
    <location>
        <begin position="65"/>
        <end position="181"/>
    </location>
</feature>
<protein>
    <recommendedName>
        <fullName evidence="2">Ty3 transposon capsid-like protein domain-containing protein</fullName>
    </recommendedName>
</protein>
<keyword evidence="4" id="KW-1185">Reference proteome</keyword>
<dbReference type="Pfam" id="PF19259">
    <property type="entry name" value="Ty3_capsid"/>
    <property type="match status" value="1"/>
</dbReference>
<accession>A0A814QD75</accession>
<proteinExistence type="predicted"/>
<feature type="domain" description="Ty3 transposon capsid-like protein" evidence="2">
    <location>
        <begin position="323"/>
        <end position="487"/>
    </location>
</feature>
<name>A0A814QD75_9BILA</name>
<evidence type="ECO:0000313" key="4">
    <source>
        <dbReference type="Proteomes" id="UP000663879"/>
    </source>
</evidence>
<evidence type="ECO:0000313" key="3">
    <source>
        <dbReference type="EMBL" id="CAF1118736.1"/>
    </source>
</evidence>
<dbReference type="PANTHER" id="PTHR33223">
    <property type="entry name" value="CCHC-TYPE DOMAIN-CONTAINING PROTEIN"/>
    <property type="match status" value="1"/>
</dbReference>
<evidence type="ECO:0000256" key="1">
    <source>
        <dbReference type="SAM" id="Coils"/>
    </source>
</evidence>
<dbReference type="AlphaFoldDB" id="A0A814QD75"/>
<organism evidence="3 4">
    <name type="scientific">Brachionus calyciflorus</name>
    <dbReference type="NCBI Taxonomy" id="104777"/>
    <lineage>
        <taxon>Eukaryota</taxon>
        <taxon>Metazoa</taxon>
        <taxon>Spiralia</taxon>
        <taxon>Gnathifera</taxon>
        <taxon>Rotifera</taxon>
        <taxon>Eurotatoria</taxon>
        <taxon>Monogononta</taxon>
        <taxon>Pseudotrocha</taxon>
        <taxon>Ploima</taxon>
        <taxon>Brachionidae</taxon>
        <taxon>Brachionus</taxon>
    </lineage>
</organism>
<dbReference type="EMBL" id="CAJNOC010008659">
    <property type="protein sequence ID" value="CAF1118736.1"/>
    <property type="molecule type" value="Genomic_DNA"/>
</dbReference>
<sequence>MSGKDTNVRMIERLPENFEKEGLEVVKNLARRLEAYVIHLENERVKDAGKLNKFSDDLTSCEIAFEKSKAEVKNLMETNEKLDIEEQNVEIDKFEKIKVELEEKFKKEELKNINLEKSFNDLKNINDLNLIKVTSYETRIKSYEEEKEYLNNNKNLDIDKIADLEFALSSLKTQIDNFEKEQVTLGVKNTELEKNNTNLMITKNELGKKLRFSERIVELNKLNEIRNSNIKRNLEFSYSLPVNTPSCSTAKKASGLTFAEEVFIEENKEEKSELKTNDFFSLEKETDDKYTKKIPTRTHPFSPIPPNRGYLPYIPFNPFPKTNNNVSPFYGKENERVEDWLYIVELVLEGNGVTQDKQKIIFASSYLRDAALHEYQSFIKDKDRNKILWEEFKNMLKDRYKRKDHELYMREKLRNLKQLKDICSYINDFRIIVNQITNISEFDQITYFLNGLNDLTLDYVRLRNPDSLQKAIEYAEDYDRFKSNRVSKNADILMLNKRNFRKGNVSSYKGYNSRNVKNFNYFKSKNTLFCKNCHKSGHETEKCYKNDKNRFRLKSNHDQNLLLFLKATILLTKIGLNKGIF</sequence>
<gene>
    <name evidence="3" type="ORF">OXX778_LOCUS21951</name>
</gene>
<comment type="caution">
    <text evidence="3">The sequence shown here is derived from an EMBL/GenBank/DDBJ whole genome shotgun (WGS) entry which is preliminary data.</text>
</comment>
<dbReference type="Proteomes" id="UP000663879">
    <property type="component" value="Unassembled WGS sequence"/>
</dbReference>
<dbReference type="PANTHER" id="PTHR33223:SF6">
    <property type="entry name" value="CCHC-TYPE DOMAIN-CONTAINING PROTEIN"/>
    <property type="match status" value="1"/>
</dbReference>
<dbReference type="OrthoDB" id="10192889at2759"/>
<evidence type="ECO:0000259" key="2">
    <source>
        <dbReference type="Pfam" id="PF19259"/>
    </source>
</evidence>
<dbReference type="InterPro" id="IPR045358">
    <property type="entry name" value="Ty3_capsid"/>
</dbReference>
<keyword evidence="1" id="KW-0175">Coiled coil</keyword>